<comment type="similarity">
    <text evidence="2 15">In the C-terminal section; belongs to the peptidase M41 family.</text>
</comment>
<dbReference type="PROSITE" id="PS00674">
    <property type="entry name" value="AAA"/>
    <property type="match status" value="1"/>
</dbReference>
<dbReference type="InterPro" id="IPR003593">
    <property type="entry name" value="AAA+_ATPase"/>
</dbReference>
<keyword evidence="7 15" id="KW-0547">Nucleotide-binding</keyword>
<dbReference type="EMBL" id="CP001734">
    <property type="protein sequence ID" value="ACV67998.1"/>
    <property type="molecule type" value="Genomic_DNA"/>
</dbReference>
<dbReference type="InterPro" id="IPR003960">
    <property type="entry name" value="ATPase_AAA_CS"/>
</dbReference>
<dbReference type="FunFam" id="1.10.8.60:FF:000001">
    <property type="entry name" value="ATP-dependent zinc metalloprotease FtsH"/>
    <property type="match status" value="1"/>
</dbReference>
<dbReference type="KEGG" id="drt:Dret_0706"/>
<dbReference type="eggNOG" id="COG0465">
    <property type="taxonomic scope" value="Bacteria"/>
</dbReference>
<dbReference type="SUPFAM" id="SSF140990">
    <property type="entry name" value="FtsH protease domain-like"/>
    <property type="match status" value="1"/>
</dbReference>
<evidence type="ECO:0000256" key="11">
    <source>
        <dbReference type="ARBA" id="ARBA00022989"/>
    </source>
</evidence>
<dbReference type="GO" id="GO:0004222">
    <property type="term" value="F:metalloendopeptidase activity"/>
    <property type="evidence" value="ECO:0007669"/>
    <property type="project" value="InterPro"/>
</dbReference>
<evidence type="ECO:0000256" key="13">
    <source>
        <dbReference type="ARBA" id="ARBA00023136"/>
    </source>
</evidence>
<keyword evidence="5 15" id="KW-0812">Transmembrane</keyword>
<keyword evidence="15" id="KW-0997">Cell inner membrane</keyword>
<dbReference type="Pfam" id="PF01434">
    <property type="entry name" value="Peptidase_M41"/>
    <property type="match status" value="1"/>
</dbReference>
<evidence type="ECO:0000256" key="4">
    <source>
        <dbReference type="ARBA" id="ARBA00022670"/>
    </source>
</evidence>
<evidence type="ECO:0000256" key="7">
    <source>
        <dbReference type="ARBA" id="ARBA00022741"/>
    </source>
</evidence>
<protein>
    <recommendedName>
        <fullName evidence="15">ATP-dependent zinc metalloprotease FtsH</fullName>
        <ecNumber evidence="15">3.4.24.-</ecNumber>
    </recommendedName>
</protein>
<dbReference type="GO" id="GO:0008270">
    <property type="term" value="F:zinc ion binding"/>
    <property type="evidence" value="ECO:0007669"/>
    <property type="project" value="UniProtKB-UniRule"/>
</dbReference>
<evidence type="ECO:0000256" key="3">
    <source>
        <dbReference type="ARBA" id="ARBA00022475"/>
    </source>
</evidence>
<dbReference type="InterPro" id="IPR000642">
    <property type="entry name" value="Peptidase_M41"/>
</dbReference>
<dbReference type="Pfam" id="PF06480">
    <property type="entry name" value="FtsH_ext"/>
    <property type="match status" value="1"/>
</dbReference>
<dbReference type="GO" id="GO:0004176">
    <property type="term" value="F:ATP-dependent peptidase activity"/>
    <property type="evidence" value="ECO:0007669"/>
    <property type="project" value="InterPro"/>
</dbReference>
<keyword evidence="13 15" id="KW-0472">Membrane</keyword>
<comment type="caution">
    <text evidence="15">Lacks conserved residue(s) required for the propagation of feature annotation.</text>
</comment>
<dbReference type="Gene3D" id="3.40.50.300">
    <property type="entry name" value="P-loop containing nucleotide triphosphate hydrolases"/>
    <property type="match status" value="1"/>
</dbReference>
<comment type="similarity">
    <text evidence="14 15">In the central section; belongs to the AAA ATPase family.</text>
</comment>
<reference evidence="19" key="1">
    <citation type="submission" date="2009-09" db="EMBL/GenBank/DDBJ databases">
        <title>The complete chromosome of Desulfohalobium retbaense DSM 5692.</title>
        <authorList>
            <consortium name="US DOE Joint Genome Institute (JGI-PGF)"/>
            <person name="Lucas S."/>
            <person name="Copeland A."/>
            <person name="Lapidus A."/>
            <person name="Glavina del Rio T."/>
            <person name="Dalin E."/>
            <person name="Tice H."/>
            <person name="Bruce D."/>
            <person name="Goodwin L."/>
            <person name="Pitluck S."/>
            <person name="Kyrpides N."/>
            <person name="Mavromatis K."/>
            <person name="Ivanova N."/>
            <person name="Mikhailova N."/>
            <person name="Munk A.C."/>
            <person name="Brettin T."/>
            <person name="Detter J.C."/>
            <person name="Han C."/>
            <person name="Tapia R."/>
            <person name="Larimer F."/>
            <person name="Land M."/>
            <person name="Hauser L."/>
            <person name="Markowitz V."/>
            <person name="Cheng J.-F."/>
            <person name="Hugenholtz P."/>
            <person name="Woyke T."/>
            <person name="Wu D."/>
            <person name="Spring S."/>
            <person name="Klenk H.-P."/>
            <person name="Eisen J.A."/>
        </authorList>
    </citation>
    <scope>NUCLEOTIDE SEQUENCE [LARGE SCALE GENOMIC DNA]</scope>
    <source>
        <strain evidence="19">DSM 5692</strain>
    </source>
</reference>
<keyword evidence="9 15" id="KW-0862">Zinc</keyword>
<comment type="subcellular location">
    <subcellularLocation>
        <location evidence="15">Cell inner membrane</location>
        <topology evidence="15">Multi-pass membrane protein</topology>
        <orientation evidence="15">Cytoplasmic side</orientation>
    </subcellularLocation>
    <subcellularLocation>
        <location evidence="1">Membrane</location>
    </subcellularLocation>
</comment>
<evidence type="ECO:0000313" key="19">
    <source>
        <dbReference type="Proteomes" id="UP000001052"/>
    </source>
</evidence>
<dbReference type="SMART" id="SM00382">
    <property type="entry name" value="AAA"/>
    <property type="match status" value="1"/>
</dbReference>
<feature type="binding site" evidence="15">
    <location>
        <position position="439"/>
    </location>
    <ligand>
        <name>Zn(2+)</name>
        <dbReference type="ChEBI" id="CHEBI:29105"/>
        <note>catalytic</note>
    </ligand>
</feature>
<comment type="function">
    <text evidence="15">Acts as a processive, ATP-dependent zinc metallopeptidase for both cytoplasmic and membrane proteins. Plays a role in the quality control of integral membrane proteins.</text>
</comment>
<dbReference type="CDD" id="cd19501">
    <property type="entry name" value="RecA-like_FtsH"/>
    <property type="match status" value="1"/>
</dbReference>
<feature type="binding site" evidence="15">
    <location>
        <begin position="217"/>
        <end position="224"/>
    </location>
    <ligand>
        <name>ATP</name>
        <dbReference type="ChEBI" id="CHEBI:30616"/>
    </ligand>
</feature>
<evidence type="ECO:0000313" key="18">
    <source>
        <dbReference type="EMBL" id="ACV67998.1"/>
    </source>
</evidence>
<dbReference type="InterPro" id="IPR005936">
    <property type="entry name" value="FtsH"/>
</dbReference>
<keyword evidence="11 15" id="KW-1133">Transmembrane helix</keyword>
<dbReference type="Pfam" id="PF00004">
    <property type="entry name" value="AAA"/>
    <property type="match status" value="1"/>
</dbReference>
<name>C8X0Q1_DESRD</name>
<dbReference type="AlphaFoldDB" id="C8X0Q1"/>
<dbReference type="HOGENOM" id="CLU_000688_16_2_7"/>
<keyword evidence="12 15" id="KW-0482">Metalloprotease</keyword>
<dbReference type="FunFam" id="1.20.58.760:FF:000001">
    <property type="entry name" value="ATP-dependent zinc metalloprotease FtsH"/>
    <property type="match status" value="1"/>
</dbReference>
<dbReference type="InterPro" id="IPR011546">
    <property type="entry name" value="Pept_M41_FtsH_extracell"/>
</dbReference>
<dbReference type="Pfam" id="PF17862">
    <property type="entry name" value="AAA_lid_3"/>
    <property type="match status" value="1"/>
</dbReference>
<dbReference type="FunFam" id="3.40.50.300:FF:000001">
    <property type="entry name" value="ATP-dependent zinc metalloprotease FtsH"/>
    <property type="match status" value="1"/>
</dbReference>
<dbReference type="SUPFAM" id="SSF52540">
    <property type="entry name" value="P-loop containing nucleoside triphosphate hydrolases"/>
    <property type="match status" value="1"/>
</dbReference>
<organism evidence="18 19">
    <name type="scientific">Desulfohalobium retbaense (strain ATCC 49708 / DSM 5692 / JCM 16813 / HR100)</name>
    <dbReference type="NCBI Taxonomy" id="485915"/>
    <lineage>
        <taxon>Bacteria</taxon>
        <taxon>Pseudomonadati</taxon>
        <taxon>Thermodesulfobacteriota</taxon>
        <taxon>Desulfovibrionia</taxon>
        <taxon>Desulfovibrionales</taxon>
        <taxon>Desulfohalobiaceae</taxon>
        <taxon>Desulfohalobium</taxon>
    </lineage>
</organism>
<accession>C8X0Q1</accession>
<dbReference type="Gene3D" id="3.30.720.210">
    <property type="match status" value="1"/>
</dbReference>
<keyword evidence="10 15" id="KW-0067">ATP-binding</keyword>
<evidence type="ECO:0000259" key="17">
    <source>
        <dbReference type="SMART" id="SM00382"/>
    </source>
</evidence>
<dbReference type="HAMAP" id="MF_01458">
    <property type="entry name" value="FtsH"/>
    <property type="match status" value="1"/>
</dbReference>
<reference evidence="18 19" key="2">
    <citation type="journal article" date="2010" name="Stand. Genomic Sci.">
        <title>Complete genome sequence of Desulfohalobium retbaense type strain (HR(100)).</title>
        <authorList>
            <person name="Spring S."/>
            <person name="Nolan M."/>
            <person name="Lapidus A."/>
            <person name="Glavina Del Rio T."/>
            <person name="Copeland A."/>
            <person name="Tice H."/>
            <person name="Cheng J.F."/>
            <person name="Lucas S."/>
            <person name="Land M."/>
            <person name="Chen F."/>
            <person name="Bruce D."/>
            <person name="Goodwin L."/>
            <person name="Pitluck S."/>
            <person name="Ivanova N."/>
            <person name="Mavromatis K."/>
            <person name="Mikhailova N."/>
            <person name="Pati A."/>
            <person name="Chen A."/>
            <person name="Palaniappan K."/>
            <person name="Hauser L."/>
            <person name="Chang Y.J."/>
            <person name="Jeffries C.D."/>
            <person name="Munk C."/>
            <person name="Kiss H."/>
            <person name="Chain P."/>
            <person name="Han C."/>
            <person name="Brettin T."/>
            <person name="Detter J.C."/>
            <person name="Schuler E."/>
            <person name="Goker M."/>
            <person name="Rohde M."/>
            <person name="Bristow J."/>
            <person name="Eisen J.A."/>
            <person name="Markowitz V."/>
            <person name="Hugenholtz P."/>
            <person name="Kyrpides N.C."/>
            <person name="Klenk H.P."/>
        </authorList>
    </citation>
    <scope>NUCLEOTIDE SEQUENCE [LARGE SCALE GENOMIC DNA]</scope>
    <source>
        <strain evidence="18 19">DSM 5692</strain>
    </source>
</reference>
<evidence type="ECO:0000256" key="12">
    <source>
        <dbReference type="ARBA" id="ARBA00023049"/>
    </source>
</evidence>
<keyword evidence="8 15" id="KW-0378">Hydrolase</keyword>
<dbReference type="GO" id="GO:0005886">
    <property type="term" value="C:plasma membrane"/>
    <property type="evidence" value="ECO:0007669"/>
    <property type="project" value="UniProtKB-SubCell"/>
</dbReference>
<sequence length="618" mass="68825">MEDSNNKSRDIRQYARNNPWTILLFLLVFWWLWSSVSQFNAPPHISYTTFYSQLRNGNIQEVTIQGPRIEGRLDSPAQRQIGDGQSEEFSRFVTYVPSFGDETLLTQLEENGVTVQTEPEPDATWTEILISFLPFILLMALIIYQIRRSQGQGGGMFSIGKNKAKLFNRSEESVTLGDVAGAEGAKTEIQEIIDFLKNPDQIHALGGKTPKGCLLIGPPGTGKTLLARAVAGEAEVPFYSITGSDFMEMFVGVGASRVRNLFQEAKKESPAIIFIDELDSIGRQRGAGLGGGHDEREQTLNQLLSEMDGFEPTENVVVISATNRPDILDPALMRPGRFDRRITVDLPKTKDREEILEVYAHSKPLADDVDMADLARGTPGFSGADLENMLNEAALLAARKGADTIHKEDIEEARDKILLGLQRKGLALTDEEKRMIAYHEAGHAAVGAFSPTADPLHKISIVPRTQSMGVTQQLPERERYIYPKEYMLDRLSVMMGGRAAETLVFNTSTSGAENDLKQATQLARQMVQDWGMSETFQHMALGGRSQQVFLGEEIAQRREYSEATAHEVDKEIQRILAEAYDRTLRILTDHRDALDRLAEALLEDEEIEGRKALKLLGA</sequence>
<comment type="similarity">
    <text evidence="16">Belongs to the AAA ATPase family.</text>
</comment>
<feature type="binding site" evidence="15">
    <location>
        <position position="443"/>
    </location>
    <ligand>
        <name>Zn(2+)</name>
        <dbReference type="ChEBI" id="CHEBI:29105"/>
        <note>catalytic</note>
    </ligand>
</feature>
<gene>
    <name evidence="15" type="primary">ftsH</name>
    <name evidence="18" type="ordered locus">Dret_0706</name>
</gene>
<dbReference type="PANTHER" id="PTHR23076">
    <property type="entry name" value="METALLOPROTEASE M41 FTSH"/>
    <property type="match status" value="1"/>
</dbReference>
<comment type="cofactor">
    <cofactor evidence="15">
        <name>Zn(2+)</name>
        <dbReference type="ChEBI" id="CHEBI:29105"/>
    </cofactor>
    <text evidence="15">Binds 1 zinc ion per subunit.</text>
</comment>
<dbReference type="Gene3D" id="1.10.8.60">
    <property type="match status" value="1"/>
</dbReference>
<evidence type="ECO:0000256" key="6">
    <source>
        <dbReference type="ARBA" id="ARBA00022723"/>
    </source>
</evidence>
<dbReference type="STRING" id="485915.Dret_0706"/>
<evidence type="ECO:0000256" key="9">
    <source>
        <dbReference type="ARBA" id="ARBA00022833"/>
    </source>
</evidence>
<evidence type="ECO:0000256" key="14">
    <source>
        <dbReference type="ARBA" id="ARBA00061570"/>
    </source>
</evidence>
<dbReference type="EC" id="3.4.24.-" evidence="15"/>
<dbReference type="GO" id="GO:0006508">
    <property type="term" value="P:proteolysis"/>
    <property type="evidence" value="ECO:0007669"/>
    <property type="project" value="UniProtKB-KW"/>
</dbReference>
<proteinExistence type="inferred from homology"/>
<dbReference type="GO" id="GO:0030163">
    <property type="term" value="P:protein catabolic process"/>
    <property type="evidence" value="ECO:0007669"/>
    <property type="project" value="UniProtKB-UniRule"/>
</dbReference>
<evidence type="ECO:0000256" key="10">
    <source>
        <dbReference type="ARBA" id="ARBA00022840"/>
    </source>
</evidence>
<dbReference type="RefSeq" id="WP_015751156.1">
    <property type="nucleotide sequence ID" value="NC_013223.1"/>
</dbReference>
<comment type="subunit">
    <text evidence="15">Homohexamer.</text>
</comment>
<evidence type="ECO:0000256" key="8">
    <source>
        <dbReference type="ARBA" id="ARBA00022801"/>
    </source>
</evidence>
<dbReference type="InterPro" id="IPR027417">
    <property type="entry name" value="P-loop_NTPase"/>
</dbReference>
<dbReference type="InterPro" id="IPR003959">
    <property type="entry name" value="ATPase_AAA_core"/>
</dbReference>
<evidence type="ECO:0000256" key="15">
    <source>
        <dbReference type="HAMAP-Rule" id="MF_01458"/>
    </source>
</evidence>
<evidence type="ECO:0000256" key="16">
    <source>
        <dbReference type="RuleBase" id="RU003651"/>
    </source>
</evidence>
<feature type="domain" description="AAA+ ATPase" evidence="17">
    <location>
        <begin position="209"/>
        <end position="348"/>
    </location>
</feature>
<evidence type="ECO:0000256" key="1">
    <source>
        <dbReference type="ARBA" id="ARBA00004370"/>
    </source>
</evidence>
<dbReference type="GO" id="GO:0005524">
    <property type="term" value="F:ATP binding"/>
    <property type="evidence" value="ECO:0007669"/>
    <property type="project" value="UniProtKB-UniRule"/>
</dbReference>
<feature type="transmembrane region" description="Helical" evidence="15">
    <location>
        <begin position="20"/>
        <end position="39"/>
    </location>
</feature>
<keyword evidence="19" id="KW-1185">Reference proteome</keyword>
<dbReference type="Proteomes" id="UP000001052">
    <property type="component" value="Chromosome"/>
</dbReference>
<feature type="binding site" evidence="15">
    <location>
        <position position="515"/>
    </location>
    <ligand>
        <name>Zn(2+)</name>
        <dbReference type="ChEBI" id="CHEBI:29105"/>
        <note>catalytic</note>
    </ligand>
</feature>
<evidence type="ECO:0000256" key="5">
    <source>
        <dbReference type="ARBA" id="ARBA00022692"/>
    </source>
</evidence>
<dbReference type="Gene3D" id="1.20.58.760">
    <property type="entry name" value="Peptidase M41"/>
    <property type="match status" value="1"/>
</dbReference>
<dbReference type="InterPro" id="IPR041569">
    <property type="entry name" value="AAA_lid_3"/>
</dbReference>
<dbReference type="PANTHER" id="PTHR23076:SF97">
    <property type="entry name" value="ATP-DEPENDENT ZINC METALLOPROTEASE YME1L1"/>
    <property type="match status" value="1"/>
</dbReference>
<dbReference type="GO" id="GO:0016887">
    <property type="term" value="F:ATP hydrolysis activity"/>
    <property type="evidence" value="ECO:0007669"/>
    <property type="project" value="UniProtKB-UniRule"/>
</dbReference>
<keyword evidence="3 15" id="KW-1003">Cell membrane</keyword>
<feature type="active site" evidence="15">
    <location>
        <position position="440"/>
    </location>
</feature>
<evidence type="ECO:0000256" key="2">
    <source>
        <dbReference type="ARBA" id="ARBA00010044"/>
    </source>
</evidence>
<dbReference type="InterPro" id="IPR037219">
    <property type="entry name" value="Peptidase_M41-like"/>
</dbReference>
<keyword evidence="6 15" id="KW-0479">Metal-binding</keyword>
<dbReference type="NCBIfam" id="TIGR01241">
    <property type="entry name" value="FtsH_fam"/>
    <property type="match status" value="1"/>
</dbReference>
<keyword evidence="4 15" id="KW-0645">Protease</keyword>